<dbReference type="Pfam" id="PF13936">
    <property type="entry name" value="HTH_38"/>
    <property type="match status" value="1"/>
</dbReference>
<dbReference type="InterPro" id="IPR012337">
    <property type="entry name" value="RNaseH-like_sf"/>
</dbReference>
<dbReference type="InterPro" id="IPR051917">
    <property type="entry name" value="Transposase-Integrase"/>
</dbReference>
<dbReference type="Pfam" id="PF00665">
    <property type="entry name" value="rve"/>
    <property type="match status" value="1"/>
</dbReference>
<feature type="domain" description="Integrase catalytic" evidence="6">
    <location>
        <begin position="172"/>
        <end position="335"/>
    </location>
</feature>
<gene>
    <name evidence="7" type="ORF">JOE57_001262</name>
</gene>
<keyword evidence="3" id="KW-0815">Transposition</keyword>
<evidence type="ECO:0000256" key="5">
    <source>
        <dbReference type="ARBA" id="ARBA00023172"/>
    </source>
</evidence>
<evidence type="ECO:0000313" key="7">
    <source>
        <dbReference type="EMBL" id="MBM7798341.1"/>
    </source>
</evidence>
<evidence type="ECO:0000259" key="6">
    <source>
        <dbReference type="PROSITE" id="PS50994"/>
    </source>
</evidence>
<dbReference type="PANTHER" id="PTHR10948">
    <property type="entry name" value="TRANSPOSASE"/>
    <property type="match status" value="1"/>
</dbReference>
<reference evidence="7 8" key="1">
    <citation type="submission" date="2021-01" db="EMBL/GenBank/DDBJ databases">
        <title>Sequencing the genomes of 1000 actinobacteria strains.</title>
        <authorList>
            <person name="Klenk H.-P."/>
        </authorList>
    </citation>
    <scope>NUCLEOTIDE SEQUENCE [LARGE SCALE GENOMIC DNA]</scope>
    <source>
        <strain evidence="7 8">DSM 18662</strain>
    </source>
</reference>
<dbReference type="InterPro" id="IPR001598">
    <property type="entry name" value="Transposase_IS30_CS"/>
</dbReference>
<comment type="caution">
    <text evidence="7">The sequence shown here is derived from an EMBL/GenBank/DDBJ whole genome shotgun (WGS) entry which is preliminary data.</text>
</comment>
<sequence>MIPSVVGEPSGLRLSFAEREEIACRRAAGGGVRQIAREIGRDPATVSRELRRGAGWSRSGYRASVAQGQADRRAARPKVAKLAAGARLRDEVQSRLMAKHSPAQIAARLREDFPDDAEMRVSHETIYQSLYVQGRGALRRELTGCLRTGRALRKPRRDPSVRRGRIANMVNISERPAEVADRAVPGHWEGDLIIGENSASAIGTLVERMTGFVLLLHLPGRHGAVEVEQQMIATIGQLPKLLAKTVTWDQGIEMANHANITLATDIAIYFCDPASPWQRGSNENTNGLLRQYFPKGTDLSGYHPDYLDYVANQLNDRPRKRLDWKTPKEALNELLSQPIDPHGVALTS</sequence>
<keyword evidence="8" id="KW-1185">Reference proteome</keyword>
<keyword evidence="5" id="KW-0233">DNA recombination</keyword>
<evidence type="ECO:0000256" key="1">
    <source>
        <dbReference type="ARBA" id="ARBA00002190"/>
    </source>
</evidence>
<dbReference type="Gene3D" id="3.30.420.10">
    <property type="entry name" value="Ribonuclease H-like superfamily/Ribonuclease H"/>
    <property type="match status" value="1"/>
</dbReference>
<accession>A0ABS2RH58</accession>
<dbReference type="EMBL" id="JAFBCF010000001">
    <property type="protein sequence ID" value="MBM7798341.1"/>
    <property type="molecule type" value="Genomic_DNA"/>
</dbReference>
<dbReference type="Proteomes" id="UP000704762">
    <property type="component" value="Unassembled WGS sequence"/>
</dbReference>
<evidence type="ECO:0000256" key="4">
    <source>
        <dbReference type="ARBA" id="ARBA00023125"/>
    </source>
</evidence>
<dbReference type="NCBIfam" id="NF033563">
    <property type="entry name" value="transpos_IS30"/>
    <property type="match status" value="1"/>
</dbReference>
<evidence type="ECO:0000256" key="2">
    <source>
        <dbReference type="ARBA" id="ARBA00006363"/>
    </source>
</evidence>
<protein>
    <submittedName>
        <fullName evidence="7">IS30 family transposase</fullName>
    </submittedName>
</protein>
<dbReference type="PANTHER" id="PTHR10948:SF23">
    <property type="entry name" value="TRANSPOSASE INSI FOR INSERTION SEQUENCE ELEMENT IS30A-RELATED"/>
    <property type="match status" value="1"/>
</dbReference>
<dbReference type="SUPFAM" id="SSF53098">
    <property type="entry name" value="Ribonuclease H-like"/>
    <property type="match status" value="1"/>
</dbReference>
<organism evidence="7 8">
    <name type="scientific">Microlunatus panaciterrae</name>
    <dbReference type="NCBI Taxonomy" id="400768"/>
    <lineage>
        <taxon>Bacteria</taxon>
        <taxon>Bacillati</taxon>
        <taxon>Actinomycetota</taxon>
        <taxon>Actinomycetes</taxon>
        <taxon>Propionibacteriales</taxon>
        <taxon>Propionibacteriaceae</taxon>
        <taxon>Microlunatus</taxon>
    </lineage>
</organism>
<dbReference type="InterPro" id="IPR025246">
    <property type="entry name" value="IS30-like_HTH"/>
</dbReference>
<name>A0ABS2RH58_9ACTN</name>
<proteinExistence type="inferred from homology"/>
<keyword evidence="4" id="KW-0238">DNA-binding</keyword>
<dbReference type="PROSITE" id="PS01043">
    <property type="entry name" value="TRANSPOSASE_IS30"/>
    <property type="match status" value="1"/>
</dbReference>
<comment type="function">
    <text evidence="1">Required for the transposition of the insertion element.</text>
</comment>
<dbReference type="InterPro" id="IPR036397">
    <property type="entry name" value="RNaseH_sf"/>
</dbReference>
<dbReference type="InterPro" id="IPR001584">
    <property type="entry name" value="Integrase_cat-core"/>
</dbReference>
<evidence type="ECO:0000256" key="3">
    <source>
        <dbReference type="ARBA" id="ARBA00022578"/>
    </source>
</evidence>
<evidence type="ECO:0000313" key="8">
    <source>
        <dbReference type="Proteomes" id="UP000704762"/>
    </source>
</evidence>
<comment type="similarity">
    <text evidence="2">Belongs to the transposase IS30 family.</text>
</comment>
<dbReference type="PROSITE" id="PS50994">
    <property type="entry name" value="INTEGRASE"/>
    <property type="match status" value="1"/>
</dbReference>
<dbReference type="InterPro" id="IPR053392">
    <property type="entry name" value="Transposase_IS30-like"/>
</dbReference>